<dbReference type="EnsemblMetazoa" id="ACUA013396-RA">
    <property type="protein sequence ID" value="ACUA013396-PA"/>
    <property type="gene ID" value="ACUA013396"/>
</dbReference>
<dbReference type="VEuPathDB" id="VectorBase:ACUA013396"/>
<dbReference type="EMBL" id="AXCM01014084">
    <property type="status" value="NOT_ANNOTATED_CDS"/>
    <property type="molecule type" value="Genomic_DNA"/>
</dbReference>
<name>A0A182MAC7_9DIPT</name>
<reference evidence="1" key="2">
    <citation type="submission" date="2020-05" db="UniProtKB">
        <authorList>
            <consortium name="EnsemblMetazoa"/>
        </authorList>
    </citation>
    <scope>IDENTIFICATION</scope>
    <source>
        <strain evidence="1">A-37</strain>
    </source>
</reference>
<dbReference type="Proteomes" id="UP000075883">
    <property type="component" value="Unassembled WGS sequence"/>
</dbReference>
<organism evidence="1 2">
    <name type="scientific">Anopheles culicifacies</name>
    <dbReference type="NCBI Taxonomy" id="139723"/>
    <lineage>
        <taxon>Eukaryota</taxon>
        <taxon>Metazoa</taxon>
        <taxon>Ecdysozoa</taxon>
        <taxon>Arthropoda</taxon>
        <taxon>Hexapoda</taxon>
        <taxon>Insecta</taxon>
        <taxon>Pterygota</taxon>
        <taxon>Neoptera</taxon>
        <taxon>Endopterygota</taxon>
        <taxon>Diptera</taxon>
        <taxon>Nematocera</taxon>
        <taxon>Culicoidea</taxon>
        <taxon>Culicidae</taxon>
        <taxon>Anophelinae</taxon>
        <taxon>Anopheles</taxon>
        <taxon>culicifacies species complex</taxon>
    </lineage>
</organism>
<proteinExistence type="predicted"/>
<evidence type="ECO:0000313" key="2">
    <source>
        <dbReference type="Proteomes" id="UP000075883"/>
    </source>
</evidence>
<evidence type="ECO:0000313" key="1">
    <source>
        <dbReference type="EnsemblMetazoa" id="ACUA013396-PA"/>
    </source>
</evidence>
<sequence length="132" mass="14877">MLCMPQSSGNNLPQTEPSIENGTLTFFSLFKALGFEVPEFSYSQGRCLQVRVQCDEREISVSISCLYRGAFQTYSRNVYASAGYISHEFTTATTGYRSFELFMCFNKPYRQGWIVVNQEPTFSDGSPLIGLS</sequence>
<keyword evidence="2" id="KW-1185">Reference proteome</keyword>
<accession>A0A182MAC7</accession>
<reference evidence="2" key="1">
    <citation type="submission" date="2013-09" db="EMBL/GenBank/DDBJ databases">
        <title>The Genome Sequence of Anopheles culicifacies species A.</title>
        <authorList>
            <consortium name="The Broad Institute Genomics Platform"/>
            <person name="Neafsey D.E."/>
            <person name="Besansky N."/>
            <person name="Howell P."/>
            <person name="Walton C."/>
            <person name="Young S.K."/>
            <person name="Zeng Q."/>
            <person name="Gargeya S."/>
            <person name="Fitzgerald M."/>
            <person name="Haas B."/>
            <person name="Abouelleil A."/>
            <person name="Allen A.W."/>
            <person name="Alvarado L."/>
            <person name="Arachchi H.M."/>
            <person name="Berlin A.M."/>
            <person name="Chapman S.B."/>
            <person name="Gainer-Dewar J."/>
            <person name="Goldberg J."/>
            <person name="Griggs A."/>
            <person name="Gujja S."/>
            <person name="Hansen M."/>
            <person name="Howarth C."/>
            <person name="Imamovic A."/>
            <person name="Ireland A."/>
            <person name="Larimer J."/>
            <person name="McCowan C."/>
            <person name="Murphy C."/>
            <person name="Pearson M."/>
            <person name="Poon T.W."/>
            <person name="Priest M."/>
            <person name="Roberts A."/>
            <person name="Saif S."/>
            <person name="Shea T."/>
            <person name="Sisk P."/>
            <person name="Sykes S."/>
            <person name="Wortman J."/>
            <person name="Nusbaum C."/>
            <person name="Birren B."/>
        </authorList>
    </citation>
    <scope>NUCLEOTIDE SEQUENCE [LARGE SCALE GENOMIC DNA]</scope>
    <source>
        <strain evidence="2">A-37</strain>
    </source>
</reference>
<protein>
    <submittedName>
        <fullName evidence="1">Uncharacterized protein</fullName>
    </submittedName>
</protein>
<dbReference type="AlphaFoldDB" id="A0A182MAC7"/>